<comment type="caution">
    <text evidence="3">The sequence shown here is derived from an EMBL/GenBank/DDBJ whole genome shotgun (WGS) entry which is preliminary data.</text>
</comment>
<evidence type="ECO:0000256" key="1">
    <source>
        <dbReference type="SAM" id="SignalP"/>
    </source>
</evidence>
<name>A0A428WDE4_AMYBA</name>
<organism evidence="3 4">
    <name type="scientific">Amycolatopsis balhimycina DSM 5908</name>
    <dbReference type="NCBI Taxonomy" id="1081091"/>
    <lineage>
        <taxon>Bacteria</taxon>
        <taxon>Bacillati</taxon>
        <taxon>Actinomycetota</taxon>
        <taxon>Actinomycetes</taxon>
        <taxon>Pseudonocardiales</taxon>
        <taxon>Pseudonocardiaceae</taxon>
        <taxon>Amycolatopsis</taxon>
    </lineage>
</organism>
<evidence type="ECO:0000313" key="3">
    <source>
        <dbReference type="EMBL" id="RSM41082.1"/>
    </source>
</evidence>
<reference evidence="3 4" key="1">
    <citation type="submission" date="2018-05" db="EMBL/GenBank/DDBJ databases">
        <title>Evolution of GPA BGCs.</title>
        <authorList>
            <person name="Waglechner N."/>
            <person name="Wright G.D."/>
        </authorList>
    </citation>
    <scope>NUCLEOTIDE SEQUENCE [LARGE SCALE GENOMIC DNA]</scope>
    <source>
        <strain evidence="3 4">DSM 5908</strain>
    </source>
</reference>
<dbReference type="CDD" id="cd00161">
    <property type="entry name" value="beta-trefoil_Ricin-like"/>
    <property type="match status" value="1"/>
</dbReference>
<feature type="chain" id="PRO_5019092815" description="Ricin B lectin domain-containing protein" evidence="1">
    <location>
        <begin position="31"/>
        <end position="170"/>
    </location>
</feature>
<dbReference type="EMBL" id="QHHU01000036">
    <property type="protein sequence ID" value="RSM41082.1"/>
    <property type="molecule type" value="Genomic_DNA"/>
</dbReference>
<feature type="domain" description="Ricin B lectin" evidence="2">
    <location>
        <begin position="34"/>
        <end position="168"/>
    </location>
</feature>
<evidence type="ECO:0000313" key="4">
    <source>
        <dbReference type="Proteomes" id="UP000286716"/>
    </source>
</evidence>
<dbReference type="InterPro" id="IPR035992">
    <property type="entry name" value="Ricin_B-like_lectins"/>
</dbReference>
<gene>
    <name evidence="3" type="ORF">DMA12_25335</name>
</gene>
<accession>A0A428WDE4</accession>
<feature type="signal peptide" evidence="1">
    <location>
        <begin position="1"/>
        <end position="30"/>
    </location>
</feature>
<dbReference type="Proteomes" id="UP000286716">
    <property type="component" value="Unassembled WGS sequence"/>
</dbReference>
<dbReference type="OrthoDB" id="4273937at2"/>
<dbReference type="PROSITE" id="PS50231">
    <property type="entry name" value="RICIN_B_LECTIN"/>
    <property type="match status" value="1"/>
</dbReference>
<dbReference type="SUPFAM" id="SSF50370">
    <property type="entry name" value="Ricin B-like lectins"/>
    <property type="match status" value="1"/>
</dbReference>
<keyword evidence="1" id="KW-0732">Signal</keyword>
<evidence type="ECO:0000259" key="2">
    <source>
        <dbReference type="SMART" id="SM00458"/>
    </source>
</evidence>
<sequence length="170" mass="17672">MKIRSKVLGFLSSVPLVVALSVAGGGVAHAAGDGDVVNFNNVGSEMCAEAIGAGNGVPVVQRPCDGANTNQKWVLSRLGSVYEFFNVGAAKCMDVTDGKNADHTPIQLWSCNGSTSMQWTANPGFGGVAQVKSQTGGRCLDVFGDVGQQLQLIHCTGFGNLAQVWKFPLA</sequence>
<protein>
    <recommendedName>
        <fullName evidence="2">Ricin B lectin domain-containing protein</fullName>
    </recommendedName>
</protein>
<dbReference type="SMART" id="SM00458">
    <property type="entry name" value="RICIN"/>
    <property type="match status" value="1"/>
</dbReference>
<keyword evidence="4" id="KW-1185">Reference proteome</keyword>
<dbReference type="InterPro" id="IPR000772">
    <property type="entry name" value="Ricin_B_lectin"/>
</dbReference>
<dbReference type="Pfam" id="PF14200">
    <property type="entry name" value="RicinB_lectin_2"/>
    <property type="match status" value="1"/>
</dbReference>
<dbReference type="AlphaFoldDB" id="A0A428WDE4"/>
<dbReference type="Gene3D" id="2.80.10.50">
    <property type="match status" value="2"/>
</dbReference>
<proteinExistence type="predicted"/>